<sequence length="88" mass="10404">MPGRRMEEFEIDRKPTRKPAKQKFYEFLYNEETGAIMGRTPESWVKKIEATLLLCCLAEEISLVVTLHQTISVPQKLFHYYTLQKKLL</sequence>
<organism evidence="1 2">
    <name type="scientific">Pararge aegeria aegeria</name>
    <dbReference type="NCBI Taxonomy" id="348720"/>
    <lineage>
        <taxon>Eukaryota</taxon>
        <taxon>Metazoa</taxon>
        <taxon>Ecdysozoa</taxon>
        <taxon>Arthropoda</taxon>
        <taxon>Hexapoda</taxon>
        <taxon>Insecta</taxon>
        <taxon>Pterygota</taxon>
        <taxon>Neoptera</taxon>
        <taxon>Endopterygota</taxon>
        <taxon>Lepidoptera</taxon>
        <taxon>Glossata</taxon>
        <taxon>Ditrysia</taxon>
        <taxon>Papilionoidea</taxon>
        <taxon>Nymphalidae</taxon>
        <taxon>Satyrinae</taxon>
        <taxon>Satyrini</taxon>
        <taxon>Parargina</taxon>
        <taxon>Pararge</taxon>
    </lineage>
</organism>
<dbReference type="OrthoDB" id="5912413at2759"/>
<comment type="caution">
    <text evidence="1">The sequence shown here is derived from an EMBL/GenBank/DDBJ whole genome shotgun (WGS) entry which is preliminary data.</text>
</comment>
<dbReference type="Gene3D" id="1.20.5.170">
    <property type="match status" value="1"/>
</dbReference>
<dbReference type="Proteomes" id="UP000838756">
    <property type="component" value="Unassembled WGS sequence"/>
</dbReference>
<dbReference type="GO" id="GO:0006814">
    <property type="term" value="P:sodium ion transport"/>
    <property type="evidence" value="ECO:0007669"/>
    <property type="project" value="InterPro"/>
</dbReference>
<dbReference type="Pfam" id="PF00287">
    <property type="entry name" value="Na_K-ATPase"/>
    <property type="match status" value="1"/>
</dbReference>
<evidence type="ECO:0000313" key="2">
    <source>
        <dbReference type="Proteomes" id="UP000838756"/>
    </source>
</evidence>
<dbReference type="AlphaFoldDB" id="A0A8S4S9V5"/>
<proteinExistence type="predicted"/>
<dbReference type="GO" id="GO:0005890">
    <property type="term" value="C:sodium:potassium-exchanging ATPase complex"/>
    <property type="evidence" value="ECO:0007669"/>
    <property type="project" value="InterPro"/>
</dbReference>
<dbReference type="InterPro" id="IPR000402">
    <property type="entry name" value="Na/K_ATPase_sub_beta"/>
</dbReference>
<name>A0A8S4S9V5_9NEOP</name>
<protein>
    <submittedName>
        <fullName evidence="1">Jg16377 protein</fullName>
    </submittedName>
</protein>
<reference evidence="1" key="1">
    <citation type="submission" date="2022-03" db="EMBL/GenBank/DDBJ databases">
        <authorList>
            <person name="Lindestad O."/>
        </authorList>
    </citation>
    <scope>NUCLEOTIDE SEQUENCE</scope>
</reference>
<dbReference type="PROSITE" id="PS00390">
    <property type="entry name" value="ATPASE_NA_K_BETA_1"/>
    <property type="match status" value="1"/>
</dbReference>
<dbReference type="GO" id="GO:0006813">
    <property type="term" value="P:potassium ion transport"/>
    <property type="evidence" value="ECO:0007669"/>
    <property type="project" value="InterPro"/>
</dbReference>
<evidence type="ECO:0000313" key="1">
    <source>
        <dbReference type="EMBL" id="CAH2263950.1"/>
    </source>
</evidence>
<dbReference type="EMBL" id="CAKXAJ010026240">
    <property type="protein sequence ID" value="CAH2263950.1"/>
    <property type="molecule type" value="Genomic_DNA"/>
</dbReference>
<gene>
    <name evidence="1" type="primary">jg16377</name>
    <name evidence="1" type="ORF">PAEG_LOCUS24462</name>
</gene>
<accession>A0A8S4S9V5</accession>
<keyword evidence="2" id="KW-1185">Reference proteome</keyword>